<feature type="region of interest" description="Disordered" evidence="8">
    <location>
        <begin position="833"/>
        <end position="852"/>
    </location>
</feature>
<reference evidence="10" key="2">
    <citation type="submission" date="2004-02" db="EMBL/GenBank/DDBJ databases">
        <authorList>
            <consortium name="Genoscope"/>
            <consortium name="Whitehead Institute Centre for Genome Research"/>
        </authorList>
    </citation>
    <scope>NUCLEOTIDE SEQUENCE</scope>
</reference>
<comment type="subcellular location">
    <subcellularLocation>
        <location evidence="1">Mitochondrion matrix</location>
    </subcellularLocation>
</comment>
<feature type="domain" description="RAP" evidence="9">
    <location>
        <begin position="430"/>
        <end position="488"/>
    </location>
</feature>
<feature type="compositionally biased region" description="Low complexity" evidence="8">
    <location>
        <begin position="797"/>
        <end position="809"/>
    </location>
</feature>
<evidence type="ECO:0000256" key="6">
    <source>
        <dbReference type="ARBA" id="ARBA00042265"/>
    </source>
</evidence>
<name>Q4RI34_TETNG</name>
<reference evidence="10" key="1">
    <citation type="journal article" date="2004" name="Nature">
        <title>Genome duplication in the teleost fish Tetraodon nigroviridis reveals the early vertebrate proto-karyotype.</title>
        <authorList>
            <person name="Jaillon O."/>
            <person name="Aury J.-M."/>
            <person name="Brunet F."/>
            <person name="Petit J.-L."/>
            <person name="Stange-Thomann N."/>
            <person name="Mauceli E."/>
            <person name="Bouneau L."/>
            <person name="Fischer C."/>
            <person name="Ozouf-Costaz C."/>
            <person name="Bernot A."/>
            <person name="Nicaud S."/>
            <person name="Jaffe D."/>
            <person name="Fisher S."/>
            <person name="Lutfalla G."/>
            <person name="Dossat C."/>
            <person name="Segurens B."/>
            <person name="Dasilva C."/>
            <person name="Salanoubat M."/>
            <person name="Levy M."/>
            <person name="Boudet N."/>
            <person name="Castellano S."/>
            <person name="Anthouard V."/>
            <person name="Jubin C."/>
            <person name="Castelli V."/>
            <person name="Katinka M."/>
            <person name="Vacherie B."/>
            <person name="Biemont C."/>
            <person name="Skalli Z."/>
            <person name="Cattolico L."/>
            <person name="Poulain J."/>
            <person name="De Berardinis V."/>
            <person name="Cruaud C."/>
            <person name="Duprat S."/>
            <person name="Brottier P."/>
            <person name="Coutanceau J.-P."/>
            <person name="Gouzy J."/>
            <person name="Parra G."/>
            <person name="Lardier G."/>
            <person name="Chapple C."/>
            <person name="McKernan K.J."/>
            <person name="McEwan P."/>
            <person name="Bosak S."/>
            <person name="Kellis M."/>
            <person name="Volff J.-N."/>
            <person name="Guigo R."/>
            <person name="Zody M.C."/>
            <person name="Mesirov J."/>
            <person name="Lindblad-Toh K."/>
            <person name="Birren B."/>
            <person name="Nusbaum C."/>
            <person name="Kahn D."/>
            <person name="Robinson-Rechavi M."/>
            <person name="Laudet V."/>
            <person name="Schachter V."/>
            <person name="Quetier F."/>
            <person name="Saurin W."/>
            <person name="Scarpelli C."/>
            <person name="Wincker P."/>
            <person name="Lander E.S."/>
            <person name="Weissenbach J."/>
            <person name="Roest Crollius H."/>
        </authorList>
    </citation>
    <scope>NUCLEOTIDE SEQUENCE [LARGE SCALE GENOMIC DNA]</scope>
</reference>
<dbReference type="GO" id="GO:0035770">
    <property type="term" value="C:ribonucleoprotein granule"/>
    <property type="evidence" value="ECO:0007669"/>
    <property type="project" value="TreeGrafter"/>
</dbReference>
<evidence type="ECO:0000256" key="1">
    <source>
        <dbReference type="ARBA" id="ARBA00004305"/>
    </source>
</evidence>
<dbReference type="GO" id="GO:0003723">
    <property type="term" value="F:RNA binding"/>
    <property type="evidence" value="ECO:0007669"/>
    <property type="project" value="TreeGrafter"/>
</dbReference>
<dbReference type="InterPro" id="IPR050870">
    <property type="entry name" value="FAST_kinase"/>
</dbReference>
<feature type="non-terminal residue" evidence="10">
    <location>
        <position position="1"/>
    </location>
</feature>
<feature type="region of interest" description="Disordered" evidence="8">
    <location>
        <begin position="605"/>
        <end position="702"/>
    </location>
</feature>
<evidence type="ECO:0000256" key="8">
    <source>
        <dbReference type="SAM" id="MobiDB-lite"/>
    </source>
</evidence>
<evidence type="ECO:0000256" key="7">
    <source>
        <dbReference type="ARBA" id="ARBA00043220"/>
    </source>
</evidence>
<feature type="region of interest" description="Disordered" evidence="8">
    <location>
        <begin position="1094"/>
        <end position="1174"/>
    </location>
</feature>
<dbReference type="SMART" id="SM00952">
    <property type="entry name" value="RAP"/>
    <property type="match status" value="1"/>
</dbReference>
<keyword evidence="2" id="KW-0809">Transit peptide</keyword>
<dbReference type="GO" id="GO:0005759">
    <property type="term" value="C:mitochondrial matrix"/>
    <property type="evidence" value="ECO:0007669"/>
    <property type="project" value="UniProtKB-SubCell"/>
</dbReference>
<feature type="region of interest" description="Disordered" evidence="8">
    <location>
        <begin position="881"/>
        <end position="919"/>
    </location>
</feature>
<proteinExistence type="inferred from homology"/>
<dbReference type="PANTHER" id="PTHR21228:SF59">
    <property type="entry name" value="FAST KINASE DOMAIN-CONTAINING PROTEIN 4"/>
    <property type="match status" value="1"/>
</dbReference>
<evidence type="ECO:0000313" key="10">
    <source>
        <dbReference type="EMBL" id="CAG11948.1"/>
    </source>
</evidence>
<dbReference type="CDD" id="cd23739">
    <property type="entry name" value="TBRG4-like_N"/>
    <property type="match status" value="1"/>
</dbReference>
<feature type="compositionally biased region" description="Polar residues" evidence="8">
    <location>
        <begin position="620"/>
        <end position="630"/>
    </location>
</feature>
<sequence length="1233" mass="135079">VCAFSLQVSSVWNGTLVNVLRSLWSIDSPSTKAVLGSVQTEVLWRVRRLSYKQLGHLVDWGSSKKSPQDTAIVSAALKQLELRWLEIADSKTVSVLISKGQIMSPTLMDRLEDKALELSESFTAEEIRKVCVSLAAQSRRSVALLRALSYHLLQKPPSDFTTALILDMAFAYGKLNFHHTQVFQRIASELLPRVPQLSPADVTRCAKSLGFLKWLHFPLFEAFAEHYAAKSGSYSTPQLCNLLMTFARLNFQPSKKEEFFSKVHTALEDSLPGMEPFLQTDVVWALCVLQQAKPHYLIPLTKQSHISKLSGGSPARVENYQLKVQHIAATLQLEFPGSIDTSPCLSFLSAPRILSTPTPLQSSLREALQSLVNGRTEALRTGVDTVYGWSIDGELVVDCDNKPVGLTTLTAPHLPKKEEAQLLPEGARRLAFVAWEFPNFSSKSRDLLGRFAMMKRHLQLAGFITIEVPYYEWLELKTDRQKVAFLKDKIGKAVAEDMANCSSPSPSTPQKLLPACTSPFGPRIFHSTASSSGSPRPQPEGSDHRHSAPRLSGNLGGHGPCGRHIPVKMERIKVLTGSEVESDYQESQTIDTRVVMGQEALLKTTENQKEKPSAGPVAQSELSPKFSSEMQAKGERLEISTEEDPVQTHLKEQDPAKDAVQPSITLSLPLPSKSVTADDNLKEDPDVSPAQSRDEVPSLSFSEQTSPVALSFSEPACTVDPLRVGVPSSLDSDLYFTAPSTPIKMASRSSHLKHHSYPGSPACSLSPNSPSDSEDLCSPLTSPSGSYMTAEGGSWASSYTSSTSPSTSPNLLITDEAQEAPACFVESLSEIGDEAGEEKGRTGPEKEEALSSYRAEDFVRNLQAGVTGTVILEEDEAVKAEELESSSESHLYWATEDTSPQRSSSSQSSESQEDGGESESFLCPLEEAGAVKAEYFRTKQSGLKLQLEACMTGHNYEETEDHADLHSTILTPDMEDTTTASTSFSPDSPVLPLDDLYPGAFGRFCPSSFMFSQAACGDDIPEEERMIPASLISFPLHTSLIFKADSMEITLFPTEEDHNIDEGEEVQQHKTGEGYSQSHNACWKANDENKKGVEHRSCGFQDDDDVSNLNPGPILAEEETDSEDDGGLPHKAAEIRNGPMQNQTRTSNKGGMQPSSTHQMTGRQSGGPIHNSKNSEEIDLSFKKNSSILVSCNESESEESVPELEESEPLRLSEPRVHSAIIKNRTFFNRLVT</sequence>
<feature type="region of interest" description="Disordered" evidence="8">
    <location>
        <begin position="524"/>
        <end position="564"/>
    </location>
</feature>
<feature type="compositionally biased region" description="Acidic residues" evidence="8">
    <location>
        <begin position="1195"/>
        <end position="1207"/>
    </location>
</feature>
<dbReference type="AlphaFoldDB" id="Q4RI34"/>
<organism evidence="10">
    <name type="scientific">Tetraodon nigroviridis</name>
    <name type="common">Spotted green pufferfish</name>
    <name type="synonym">Chelonodon nigroviridis</name>
    <dbReference type="NCBI Taxonomy" id="99883"/>
    <lineage>
        <taxon>Eukaryota</taxon>
        <taxon>Metazoa</taxon>
        <taxon>Chordata</taxon>
        <taxon>Craniata</taxon>
        <taxon>Vertebrata</taxon>
        <taxon>Euteleostomi</taxon>
        <taxon>Actinopterygii</taxon>
        <taxon>Neopterygii</taxon>
        <taxon>Teleostei</taxon>
        <taxon>Neoteleostei</taxon>
        <taxon>Acanthomorphata</taxon>
        <taxon>Eupercaria</taxon>
        <taxon>Tetraodontiformes</taxon>
        <taxon>Tetradontoidea</taxon>
        <taxon>Tetraodontidae</taxon>
        <taxon>Tetraodon</taxon>
    </lineage>
</organism>
<evidence type="ECO:0000256" key="3">
    <source>
        <dbReference type="ARBA" id="ARBA00023128"/>
    </source>
</evidence>
<dbReference type="KEGG" id="tng:GSTEN00034057G001"/>
<feature type="region of interest" description="Disordered" evidence="8">
    <location>
        <begin position="1191"/>
        <end position="1213"/>
    </location>
</feature>
<dbReference type="Pfam" id="PF06743">
    <property type="entry name" value="FAST_1"/>
    <property type="match status" value="1"/>
</dbReference>
<dbReference type="InterPro" id="IPR013579">
    <property type="entry name" value="FAST_2"/>
</dbReference>
<dbReference type="PANTHER" id="PTHR21228">
    <property type="entry name" value="FAST LEU-RICH DOMAIN-CONTAINING"/>
    <property type="match status" value="1"/>
</dbReference>
<evidence type="ECO:0000256" key="2">
    <source>
        <dbReference type="ARBA" id="ARBA00022946"/>
    </source>
</evidence>
<feature type="compositionally biased region" description="Basic and acidic residues" evidence="8">
    <location>
        <begin position="837"/>
        <end position="852"/>
    </location>
</feature>
<dbReference type="EMBL" id="CAAE01015044">
    <property type="protein sequence ID" value="CAG11948.1"/>
    <property type="molecule type" value="Genomic_DNA"/>
</dbReference>
<feature type="region of interest" description="Disordered" evidence="8">
    <location>
        <begin position="747"/>
        <end position="810"/>
    </location>
</feature>
<dbReference type="OrthoDB" id="6501018at2759"/>
<protein>
    <recommendedName>
        <fullName evidence="5">FAST kinase domain-containing protein 4</fullName>
    </recommendedName>
    <alternativeName>
        <fullName evidence="7">Protein TBRG4</fullName>
    </alternativeName>
    <alternativeName>
        <fullName evidence="6">Transforming growth factor beta regulator 4</fullName>
    </alternativeName>
</protein>
<keyword evidence="3" id="KW-0496">Mitochondrion</keyword>
<feature type="compositionally biased region" description="Acidic residues" evidence="8">
    <location>
        <begin position="1116"/>
        <end position="1126"/>
    </location>
</feature>
<dbReference type="Pfam" id="PF08373">
    <property type="entry name" value="RAP"/>
    <property type="match status" value="1"/>
</dbReference>
<dbReference type="GO" id="GO:0000963">
    <property type="term" value="P:mitochondrial RNA processing"/>
    <property type="evidence" value="ECO:0007669"/>
    <property type="project" value="TreeGrafter"/>
</dbReference>
<feature type="compositionally biased region" description="Polar residues" evidence="8">
    <location>
        <begin position="1139"/>
        <end position="1163"/>
    </location>
</feature>
<comment type="similarity">
    <text evidence="4">Belongs to the FAST kinase family.</text>
</comment>
<dbReference type="InterPro" id="IPR010622">
    <property type="entry name" value="FAST_Leu-rich"/>
</dbReference>
<dbReference type="GO" id="GO:0044528">
    <property type="term" value="P:regulation of mitochondrial mRNA stability"/>
    <property type="evidence" value="ECO:0007669"/>
    <property type="project" value="InterPro"/>
</dbReference>
<comment type="caution">
    <text evidence="10">The sequence shown here is derived from an EMBL/GenBank/DDBJ whole genome shotgun (WGS) entry which is preliminary data.</text>
</comment>
<dbReference type="InterPro" id="IPR013584">
    <property type="entry name" value="RAP"/>
</dbReference>
<evidence type="ECO:0000256" key="4">
    <source>
        <dbReference type="ARBA" id="ARBA00038281"/>
    </source>
</evidence>
<dbReference type="Pfam" id="PF08368">
    <property type="entry name" value="FAST_2"/>
    <property type="match status" value="1"/>
</dbReference>
<evidence type="ECO:0000256" key="5">
    <source>
        <dbReference type="ARBA" id="ARBA00040471"/>
    </source>
</evidence>
<accession>Q4RI34</accession>
<evidence type="ECO:0000259" key="9">
    <source>
        <dbReference type="PROSITE" id="PS51286"/>
    </source>
</evidence>
<dbReference type="PROSITE" id="PS51286">
    <property type="entry name" value="RAP"/>
    <property type="match status" value="1"/>
</dbReference>
<gene>
    <name evidence="10" type="ORF">GSTENG00034057001</name>
</gene>